<feature type="region of interest" description="Disordered" evidence="1">
    <location>
        <begin position="194"/>
        <end position="278"/>
    </location>
</feature>
<gene>
    <name evidence="2" type="ORF">BN948_02724</name>
</gene>
<dbReference type="AlphaFoldDB" id="A0A1L1PUH5"/>
<keyword evidence="3" id="KW-1185">Reference proteome</keyword>
<reference evidence="3" key="2">
    <citation type="submission" date="2014-11" db="EMBL/GenBank/DDBJ databases">
        <title>Draft genome sequence of Hydrogenophaga intermedia S1.</title>
        <authorList>
            <person name="Gan H.M."/>
            <person name="Chew T.H."/>
            <person name="Stolz A."/>
        </authorList>
    </citation>
    <scope>NUCLEOTIDE SEQUENCE [LARGE SCALE GENOMIC DNA]</scope>
    <source>
        <strain evidence="3">S1</strain>
    </source>
</reference>
<evidence type="ECO:0000313" key="2">
    <source>
        <dbReference type="EMBL" id="CDN88291.1"/>
    </source>
</evidence>
<name>A0A1L1PUH5_HYDIT</name>
<organism evidence="2 3">
    <name type="scientific">Hydrogenophaga intermedia</name>
    <dbReference type="NCBI Taxonomy" id="65786"/>
    <lineage>
        <taxon>Bacteria</taxon>
        <taxon>Pseudomonadati</taxon>
        <taxon>Pseudomonadota</taxon>
        <taxon>Betaproteobacteria</taxon>
        <taxon>Burkholderiales</taxon>
        <taxon>Comamonadaceae</taxon>
        <taxon>Hydrogenophaga</taxon>
    </lineage>
</organism>
<sequence>MFNPVRYYQKRLEIKRNVFDADRNTLNLQELNRFVNGSSKKPRTAPTYLRAKTRDLLANTLVEDMNHRKFGGQLQQVADNLLNWCRSPGGAENKKVREWLKQLTEAKPAGRPAVESVEVESVEVESVEVESVEVESVEVEPVKIPTWTFAQLIKDFGGDVQSGVSSKDVAPSHRTSEEEFDWSAACHDAMNGIEFPIPNQAKPGTEDVSGSNEENAPIDGVSERESDTNDMFERVDKRIENQRRRPAPILRPRQDSTQPRDHRVMHLLDNGQIAPVKQ</sequence>
<dbReference type="Proteomes" id="UP000028878">
    <property type="component" value="Unassembled WGS sequence"/>
</dbReference>
<protein>
    <submittedName>
        <fullName evidence="2">Uncharacterized protein</fullName>
    </submittedName>
</protein>
<reference evidence="3" key="1">
    <citation type="submission" date="2014-02" db="EMBL/GenBank/DDBJ databases">
        <authorList>
            <person name="Gan H."/>
        </authorList>
    </citation>
    <scope>NUCLEOTIDE SEQUENCE [LARGE SCALE GENOMIC DNA]</scope>
    <source>
        <strain evidence="3">S1</strain>
    </source>
</reference>
<feature type="compositionally biased region" description="Basic and acidic residues" evidence="1">
    <location>
        <begin position="252"/>
        <end position="266"/>
    </location>
</feature>
<dbReference type="EMBL" id="CCAE010000021">
    <property type="protein sequence ID" value="CDN88291.1"/>
    <property type="molecule type" value="Genomic_DNA"/>
</dbReference>
<accession>A0A1L1PUH5</accession>
<evidence type="ECO:0000256" key="1">
    <source>
        <dbReference type="SAM" id="MobiDB-lite"/>
    </source>
</evidence>
<proteinExistence type="predicted"/>
<feature type="compositionally biased region" description="Basic and acidic residues" evidence="1">
    <location>
        <begin position="221"/>
        <end position="243"/>
    </location>
</feature>
<evidence type="ECO:0000313" key="3">
    <source>
        <dbReference type="Proteomes" id="UP000028878"/>
    </source>
</evidence>
<dbReference type="RefSeq" id="WP_009518465.1">
    <property type="nucleotide sequence ID" value="NZ_VCPF01000005.1"/>
</dbReference>